<evidence type="ECO:0000256" key="1">
    <source>
        <dbReference type="ARBA" id="ARBA00004651"/>
    </source>
</evidence>
<feature type="transmembrane region" description="Helical" evidence="8">
    <location>
        <begin position="387"/>
        <end position="404"/>
    </location>
</feature>
<feature type="transmembrane region" description="Helical" evidence="8">
    <location>
        <begin position="159"/>
        <end position="181"/>
    </location>
</feature>
<dbReference type="NCBIfam" id="TIGR01625">
    <property type="entry name" value="YidE_YbjL_dupl"/>
    <property type="match status" value="1"/>
</dbReference>
<comment type="subcellular location">
    <subcellularLocation>
        <location evidence="1">Cell membrane</location>
        <topology evidence="1">Multi-pass membrane protein</topology>
    </subcellularLocation>
</comment>
<evidence type="ECO:0000313" key="11">
    <source>
        <dbReference type="Proteomes" id="UP001629214"/>
    </source>
</evidence>
<sequence>MEWLHHLFARSPEIALFLSLAVGYYVGKIQFGKFQLGGVAGSLLVAVLVSQVGVSVDPGVKSILFALFIYAVGYESGPQFFNSLGKQSIREIILAAVLAITGLATVVIMAKLFGLDKGLAAGVAAGGLTQSAIIGTAGDAIAKLGLAADEVKRLQGNVAVGYAVTYVFGSFGAILVCVNLLPRLMGRSIKEDAVRAEAAMQSGVQVLAPGQQEAAPDLIGRIYQIGDHTTLTIEQLEKEHAAHGITIERLKRGGKIIEVAPELPLEAGDIVLAVGRRQAMINVVPMFSKELYGIEGMELTVERRDVVLSNKEYHNRTVGDIRTNTALQVKHGIYVVQLMRMGKVLPLQEKTVVQIGDVVSVFGSEQDVKRVSSLIGYVLVPSAKTDFVYLGAGLVVGLLVGLLTARVGSIPLTLGSGGGALLSGLLFGWLRAKRQTFGAMPTAAVQILKDLGLAGFVVVVGLSSGLQAVQTVKAQGLTLFGVGVVVTILPLVLTMLIGRYVLRYENTAVFAGALSGSRSANPAFGEVLDKAENAIPTVPFAITYALANVFLTLLGPLIVALV</sequence>
<evidence type="ECO:0000256" key="4">
    <source>
        <dbReference type="ARBA" id="ARBA00022475"/>
    </source>
</evidence>
<keyword evidence="7 8" id="KW-0472">Membrane</keyword>
<dbReference type="Pfam" id="PF06826">
    <property type="entry name" value="Asp-Al_Ex"/>
    <property type="match status" value="2"/>
</dbReference>
<gene>
    <name evidence="10" type="primary">aspT</name>
    <name evidence="10" type="ORF">PQR63_14320</name>
</gene>
<dbReference type="InterPro" id="IPR006512">
    <property type="entry name" value="YidE_YbjL"/>
</dbReference>
<reference evidence="10 11" key="1">
    <citation type="journal article" date="2024" name="Chem. Sci.">
        <title>Discovery of megapolipeptins by genome mining of a Burkholderiales bacteria collection.</title>
        <authorList>
            <person name="Paulo B.S."/>
            <person name="Recchia M.J.J."/>
            <person name="Lee S."/>
            <person name="Fergusson C.H."/>
            <person name="Romanowski S.B."/>
            <person name="Hernandez A."/>
            <person name="Krull N."/>
            <person name="Liu D.Y."/>
            <person name="Cavanagh H."/>
            <person name="Bos A."/>
            <person name="Gray C.A."/>
            <person name="Murphy B.T."/>
            <person name="Linington R.G."/>
            <person name="Eustaquio A.S."/>
        </authorList>
    </citation>
    <scope>NUCLEOTIDE SEQUENCE [LARGE SCALE GENOMIC DNA]</scope>
    <source>
        <strain evidence="10 11">RL21-008-BIB-B</strain>
    </source>
</reference>
<evidence type="ECO:0000259" key="9">
    <source>
        <dbReference type="PROSITE" id="PS51202"/>
    </source>
</evidence>
<dbReference type="RefSeq" id="WP_408168612.1">
    <property type="nucleotide sequence ID" value="NZ_JAQQFR010000009.1"/>
</dbReference>
<dbReference type="SUPFAM" id="SSF116726">
    <property type="entry name" value="TrkA C-terminal domain-like"/>
    <property type="match status" value="2"/>
</dbReference>
<dbReference type="InterPro" id="IPR036721">
    <property type="entry name" value="RCK_C_sf"/>
</dbReference>
<evidence type="ECO:0000256" key="2">
    <source>
        <dbReference type="ARBA" id="ARBA00009854"/>
    </source>
</evidence>
<evidence type="ECO:0000256" key="7">
    <source>
        <dbReference type="ARBA" id="ARBA00023136"/>
    </source>
</evidence>
<dbReference type="PROSITE" id="PS51202">
    <property type="entry name" value="RCK_C"/>
    <property type="match status" value="1"/>
</dbReference>
<feature type="transmembrane region" description="Helical" evidence="8">
    <location>
        <begin position="62"/>
        <end position="81"/>
    </location>
</feature>
<dbReference type="InterPro" id="IPR006037">
    <property type="entry name" value="RCK_C"/>
</dbReference>
<comment type="similarity">
    <text evidence="2">Belongs to the AAE transporter (TC 2.A.81) family.</text>
</comment>
<dbReference type="Proteomes" id="UP001629214">
    <property type="component" value="Unassembled WGS sequence"/>
</dbReference>
<comment type="caution">
    <text evidence="10">The sequence shown here is derived from an EMBL/GenBank/DDBJ whole genome shotgun (WGS) entry which is preliminary data.</text>
</comment>
<evidence type="ECO:0000313" key="10">
    <source>
        <dbReference type="EMBL" id="MFL9879570.1"/>
    </source>
</evidence>
<feature type="transmembrane region" description="Helical" evidence="8">
    <location>
        <begin position="451"/>
        <end position="470"/>
    </location>
</feature>
<feature type="transmembrane region" description="Helical" evidence="8">
    <location>
        <begin position="93"/>
        <end position="113"/>
    </location>
</feature>
<organism evidence="10 11">
    <name type="scientific">Herbaspirillum rhizosphaerae</name>
    <dbReference type="NCBI Taxonomy" id="346179"/>
    <lineage>
        <taxon>Bacteria</taxon>
        <taxon>Pseudomonadati</taxon>
        <taxon>Pseudomonadota</taxon>
        <taxon>Betaproteobacteria</taxon>
        <taxon>Burkholderiales</taxon>
        <taxon>Oxalobacteraceae</taxon>
        <taxon>Herbaspirillum</taxon>
    </lineage>
</organism>
<dbReference type="PANTHER" id="PTHR30445">
    <property type="entry name" value="K(+)_H(+) ANTIPORTER SUBUNIT KHTT"/>
    <property type="match status" value="1"/>
</dbReference>
<feature type="transmembrane region" description="Helical" evidence="8">
    <location>
        <begin position="410"/>
        <end position="430"/>
    </location>
</feature>
<dbReference type="InterPro" id="IPR022457">
    <property type="entry name" value="Asp_Ala_antiprt"/>
</dbReference>
<feature type="transmembrane region" description="Helical" evidence="8">
    <location>
        <begin position="476"/>
        <end position="497"/>
    </location>
</feature>
<dbReference type="InterPro" id="IPR050144">
    <property type="entry name" value="AAE_transporter"/>
</dbReference>
<evidence type="ECO:0000256" key="3">
    <source>
        <dbReference type="ARBA" id="ARBA00022448"/>
    </source>
</evidence>
<dbReference type="PANTHER" id="PTHR30445:SF9">
    <property type="match status" value="1"/>
</dbReference>
<feature type="transmembrane region" description="Helical" evidence="8">
    <location>
        <begin position="540"/>
        <end position="561"/>
    </location>
</feature>
<dbReference type="NCBIfam" id="TIGR03802">
    <property type="entry name" value="Asp_Ala_antiprt"/>
    <property type="match status" value="1"/>
</dbReference>
<protein>
    <submittedName>
        <fullName evidence="10">Aspartate-alanine antiporter</fullName>
    </submittedName>
</protein>
<evidence type="ECO:0000256" key="8">
    <source>
        <dbReference type="SAM" id="Phobius"/>
    </source>
</evidence>
<feature type="domain" description="RCK C-terminal" evidence="9">
    <location>
        <begin position="208"/>
        <end position="290"/>
    </location>
</feature>
<dbReference type="Gene3D" id="3.30.70.1450">
    <property type="entry name" value="Regulator of K+ conductance, C-terminal domain"/>
    <property type="match status" value="1"/>
</dbReference>
<evidence type="ECO:0000256" key="6">
    <source>
        <dbReference type="ARBA" id="ARBA00022989"/>
    </source>
</evidence>
<keyword evidence="11" id="KW-1185">Reference proteome</keyword>
<feature type="transmembrane region" description="Helical" evidence="8">
    <location>
        <begin position="6"/>
        <end position="27"/>
    </location>
</feature>
<keyword evidence="4" id="KW-1003">Cell membrane</keyword>
<dbReference type="EMBL" id="JAQQFR010000009">
    <property type="protein sequence ID" value="MFL9879570.1"/>
    <property type="molecule type" value="Genomic_DNA"/>
</dbReference>
<keyword evidence="5 8" id="KW-0812">Transmembrane</keyword>
<accession>A0ABW8ZAL6</accession>
<evidence type="ECO:0000256" key="5">
    <source>
        <dbReference type="ARBA" id="ARBA00022692"/>
    </source>
</evidence>
<feature type="transmembrane region" description="Helical" evidence="8">
    <location>
        <begin position="34"/>
        <end position="56"/>
    </location>
</feature>
<keyword evidence="6 8" id="KW-1133">Transmembrane helix</keyword>
<proteinExistence type="inferred from homology"/>
<name>A0ABW8ZAL6_9BURK</name>
<keyword evidence="3" id="KW-0813">Transport</keyword>